<name>A0A176Z9K5_9BRAD</name>
<keyword evidence="3" id="KW-1185">Reference proteome</keyword>
<gene>
    <name evidence="2" type="ORF">AXW67_09070</name>
</gene>
<keyword evidence="1" id="KW-0732">Signal</keyword>
<dbReference type="GeneID" id="32586731"/>
<sequence length="78" mass="9167">MQSMKVFGLAAVGAMFVLAAPVERAQAVSLINPGAAQSVQDVAKPTTEVHWHHGHGWHPRHHWWHRWHRHHHHHRHWR</sequence>
<comment type="caution">
    <text evidence="2">The sequence shown here is derived from an EMBL/GenBank/DDBJ whole genome shotgun (WGS) entry which is preliminary data.</text>
</comment>
<feature type="signal peptide" evidence="1">
    <location>
        <begin position="1"/>
        <end position="19"/>
    </location>
</feature>
<evidence type="ECO:0000256" key="1">
    <source>
        <dbReference type="SAM" id="SignalP"/>
    </source>
</evidence>
<evidence type="ECO:0000313" key="2">
    <source>
        <dbReference type="EMBL" id="OAF17331.1"/>
    </source>
</evidence>
<evidence type="ECO:0000313" key="3">
    <source>
        <dbReference type="Proteomes" id="UP000077173"/>
    </source>
</evidence>
<dbReference type="Proteomes" id="UP000077173">
    <property type="component" value="Unassembled WGS sequence"/>
</dbReference>
<dbReference type="EMBL" id="LSEF01000046">
    <property type="protein sequence ID" value="OAF17331.1"/>
    <property type="molecule type" value="Genomic_DNA"/>
</dbReference>
<feature type="chain" id="PRO_5008055606" evidence="1">
    <location>
        <begin position="20"/>
        <end position="78"/>
    </location>
</feature>
<reference evidence="2 3" key="1">
    <citation type="submission" date="2016-02" db="EMBL/GenBank/DDBJ databases">
        <title>Draft genome sequence of the strain BR 10247T Bradyrhizobium neotropicale isolated from nodules of Centrolobium paraense.</title>
        <authorList>
            <person name="Simoes-Araujo J.L."/>
            <person name="Barauna A.C."/>
            <person name="Silva K."/>
            <person name="Zilli J.E."/>
        </authorList>
    </citation>
    <scope>NUCLEOTIDE SEQUENCE [LARGE SCALE GENOMIC DNA]</scope>
    <source>
        <strain evidence="2 3">BR 10247</strain>
    </source>
</reference>
<protein>
    <submittedName>
        <fullName evidence="2">Uncharacterized protein</fullName>
    </submittedName>
</protein>
<dbReference type="AlphaFoldDB" id="A0A176Z9K5"/>
<proteinExistence type="predicted"/>
<accession>A0A176Z9K5</accession>
<organism evidence="2 3">
    <name type="scientific">Bradyrhizobium neotropicale</name>
    <dbReference type="NCBI Taxonomy" id="1497615"/>
    <lineage>
        <taxon>Bacteria</taxon>
        <taxon>Pseudomonadati</taxon>
        <taxon>Pseudomonadota</taxon>
        <taxon>Alphaproteobacteria</taxon>
        <taxon>Hyphomicrobiales</taxon>
        <taxon>Nitrobacteraceae</taxon>
        <taxon>Bradyrhizobium</taxon>
    </lineage>
</organism>